<dbReference type="AlphaFoldDB" id="A0A398DPL6"/>
<evidence type="ECO:0000313" key="3">
    <source>
        <dbReference type="EMBL" id="RIE16930.1"/>
    </source>
</evidence>
<dbReference type="PROSITE" id="PS00092">
    <property type="entry name" value="N6_MTASE"/>
    <property type="match status" value="1"/>
</dbReference>
<name>A0A398DPL6_9BACT</name>
<protein>
    <submittedName>
        <fullName evidence="3">16S rRNA (Guanine(966)-N(2))-methyltransferase RsmD</fullName>
        <ecNumber evidence="3">2.1.1.171</ecNumber>
    </submittedName>
</protein>
<keyword evidence="2 3" id="KW-0808">Transferase</keyword>
<accession>A0A398DPL6</accession>
<dbReference type="InterPro" id="IPR004398">
    <property type="entry name" value="RNA_MeTrfase_RsmD"/>
</dbReference>
<dbReference type="GO" id="GO:0052913">
    <property type="term" value="F:16S rRNA (guanine(966)-N(2))-methyltransferase activity"/>
    <property type="evidence" value="ECO:0007669"/>
    <property type="project" value="UniProtKB-EC"/>
</dbReference>
<dbReference type="Pfam" id="PF03602">
    <property type="entry name" value="Cons_hypoth95"/>
    <property type="match status" value="1"/>
</dbReference>
<dbReference type="SUPFAM" id="SSF53335">
    <property type="entry name" value="S-adenosyl-L-methionine-dependent methyltransferases"/>
    <property type="match status" value="1"/>
</dbReference>
<dbReference type="PANTHER" id="PTHR43542:SF1">
    <property type="entry name" value="METHYLTRANSFERASE"/>
    <property type="match status" value="1"/>
</dbReference>
<dbReference type="OrthoDB" id="9803017at2"/>
<dbReference type="InterPro" id="IPR002052">
    <property type="entry name" value="DNA_methylase_N6_adenine_CS"/>
</dbReference>
<evidence type="ECO:0000256" key="2">
    <source>
        <dbReference type="ARBA" id="ARBA00022679"/>
    </source>
</evidence>
<dbReference type="EC" id="2.1.1.171" evidence="3"/>
<comment type="caution">
    <text evidence="3">The sequence shown here is derived from an EMBL/GenBank/DDBJ whole genome shotgun (WGS) entry which is preliminary data.</text>
</comment>
<keyword evidence="4" id="KW-1185">Reference proteome</keyword>
<evidence type="ECO:0000313" key="4">
    <source>
        <dbReference type="Proteomes" id="UP000266113"/>
    </source>
</evidence>
<dbReference type="Proteomes" id="UP000266113">
    <property type="component" value="Unassembled WGS sequence"/>
</dbReference>
<organism evidence="3 4">
    <name type="scientific">Candidatus Cryosericum septentrionale</name>
    <dbReference type="NCBI Taxonomy" id="2290913"/>
    <lineage>
        <taxon>Bacteria</taxon>
        <taxon>Pseudomonadati</taxon>
        <taxon>Caldisericota/Cryosericota group</taxon>
        <taxon>Candidatus Cryosericota</taxon>
        <taxon>Candidatus Cryosericia</taxon>
        <taxon>Candidatus Cryosericales</taxon>
        <taxon>Candidatus Cryosericaceae</taxon>
        <taxon>Candidatus Cryosericum</taxon>
    </lineage>
</organism>
<gene>
    <name evidence="3" type="primary">rsmD</name>
    <name evidence="3" type="ORF">SMC1_04555</name>
</gene>
<keyword evidence="1 3" id="KW-0489">Methyltransferase</keyword>
<dbReference type="Gene3D" id="3.40.50.150">
    <property type="entry name" value="Vaccinia Virus protein VP39"/>
    <property type="match status" value="1"/>
</dbReference>
<dbReference type="PANTHER" id="PTHR43542">
    <property type="entry name" value="METHYLTRANSFERASE"/>
    <property type="match status" value="1"/>
</dbReference>
<sequence length="234" mass="25834">MTRHLVLRNMPIWLVCCLSGTPLQSQAWRTTDMIIESGTLKGRSLKTLGKEPWLRPTSDKAREAVMDMMRPVLAGARFIDVCSGTGAVGIEALSNGAAHTTFVDVDNRSVRLIVDNLRMLALQEQASVVKGDADGYVSGLQGGEFDVLFADPPFDSGLQEGLLVTLSEHLRDAADGCIIIMEHPSKRPVHERYDGPEVDLESYKERRYGDVSMTFFRATKHRNEASGSSHDQTE</sequence>
<dbReference type="CDD" id="cd02440">
    <property type="entry name" value="AdoMet_MTases"/>
    <property type="match status" value="1"/>
</dbReference>
<proteinExistence type="predicted"/>
<dbReference type="NCBIfam" id="TIGR00095">
    <property type="entry name" value="16S rRNA (guanine(966)-N(2))-methyltransferase RsmD"/>
    <property type="match status" value="1"/>
</dbReference>
<dbReference type="InterPro" id="IPR029063">
    <property type="entry name" value="SAM-dependent_MTases_sf"/>
</dbReference>
<dbReference type="GO" id="GO:0003676">
    <property type="term" value="F:nucleic acid binding"/>
    <property type="evidence" value="ECO:0007669"/>
    <property type="project" value="InterPro"/>
</dbReference>
<dbReference type="EMBL" id="QXIY01000017">
    <property type="protein sequence ID" value="RIE16930.1"/>
    <property type="molecule type" value="Genomic_DNA"/>
</dbReference>
<reference evidence="3 4" key="1">
    <citation type="submission" date="2018-09" db="EMBL/GenBank/DDBJ databases">
        <title>Discovery and Ecogenomic Context for Candidatus Cryosericales, a Global Caldiserica Order Active in Thawing Permafrost.</title>
        <authorList>
            <person name="Martinez M.A."/>
            <person name="Woodcroft B.J."/>
            <person name="Ignacio Espinoza J.C."/>
            <person name="Zayed A."/>
            <person name="Singleton C.M."/>
            <person name="Boyd J."/>
            <person name="Li Y.-F."/>
            <person name="Purvine S."/>
            <person name="Maughan H."/>
            <person name="Hodgkins S.B."/>
            <person name="Anderson D."/>
            <person name="Sederholm M."/>
            <person name="Temperton B."/>
            <person name="Saleska S.R."/>
            <person name="Tyson G.W."/>
            <person name="Rich V.I."/>
        </authorList>
    </citation>
    <scope>NUCLEOTIDE SEQUENCE [LARGE SCALE GENOMIC DNA]</scope>
    <source>
        <strain evidence="3 4">SMC1</strain>
    </source>
</reference>
<evidence type="ECO:0000256" key="1">
    <source>
        <dbReference type="ARBA" id="ARBA00022603"/>
    </source>
</evidence>